<keyword evidence="2" id="KW-1185">Reference proteome</keyword>
<dbReference type="Proteomes" id="UP001054837">
    <property type="component" value="Unassembled WGS sequence"/>
</dbReference>
<comment type="caution">
    <text evidence="1">The sequence shown here is derived from an EMBL/GenBank/DDBJ whole genome shotgun (WGS) entry which is preliminary data.</text>
</comment>
<evidence type="ECO:0000313" key="2">
    <source>
        <dbReference type="Proteomes" id="UP001054837"/>
    </source>
</evidence>
<accession>A0AAV4TNF9</accession>
<organism evidence="1 2">
    <name type="scientific">Caerostris darwini</name>
    <dbReference type="NCBI Taxonomy" id="1538125"/>
    <lineage>
        <taxon>Eukaryota</taxon>
        <taxon>Metazoa</taxon>
        <taxon>Ecdysozoa</taxon>
        <taxon>Arthropoda</taxon>
        <taxon>Chelicerata</taxon>
        <taxon>Arachnida</taxon>
        <taxon>Araneae</taxon>
        <taxon>Araneomorphae</taxon>
        <taxon>Entelegynae</taxon>
        <taxon>Araneoidea</taxon>
        <taxon>Araneidae</taxon>
        <taxon>Caerostris</taxon>
    </lineage>
</organism>
<gene>
    <name evidence="1" type="ORF">CDAR_389181</name>
</gene>
<reference evidence="1 2" key="1">
    <citation type="submission" date="2021-06" db="EMBL/GenBank/DDBJ databases">
        <title>Caerostris darwini draft genome.</title>
        <authorList>
            <person name="Kono N."/>
            <person name="Arakawa K."/>
        </authorList>
    </citation>
    <scope>NUCLEOTIDE SEQUENCE [LARGE SCALE GENOMIC DNA]</scope>
</reference>
<sequence length="119" mass="13617">MNLYEACAAVQPFLSRSASPRERIRRGVACRNRCRVRDRARSLAEHFFPPPPRAHPGRKVCPGLAEGGERAIIPDRHASEGSTWYVADVRMAWYIAEHSILREIKLVRFVLLKTVSFFL</sequence>
<proteinExistence type="predicted"/>
<name>A0AAV4TNF9_9ARAC</name>
<protein>
    <submittedName>
        <fullName evidence="1">Uncharacterized protein</fullName>
    </submittedName>
</protein>
<dbReference type="AlphaFoldDB" id="A0AAV4TNF9"/>
<dbReference type="EMBL" id="BPLQ01009797">
    <property type="protein sequence ID" value="GIY46651.1"/>
    <property type="molecule type" value="Genomic_DNA"/>
</dbReference>
<evidence type="ECO:0000313" key="1">
    <source>
        <dbReference type="EMBL" id="GIY46651.1"/>
    </source>
</evidence>